<evidence type="ECO:0000259" key="3">
    <source>
        <dbReference type="PROSITE" id="PS50801"/>
    </source>
</evidence>
<keyword evidence="5" id="KW-1185">Reference proteome</keyword>
<dbReference type="InterPro" id="IPR002645">
    <property type="entry name" value="STAS_dom"/>
</dbReference>
<evidence type="ECO:0000256" key="1">
    <source>
        <dbReference type="ARBA" id="ARBA00009013"/>
    </source>
</evidence>
<feature type="domain" description="STAS" evidence="3">
    <location>
        <begin position="2"/>
        <end position="102"/>
    </location>
</feature>
<proteinExistence type="inferred from homology"/>
<dbReference type="Gene3D" id="3.30.750.24">
    <property type="entry name" value="STAS domain"/>
    <property type="match status" value="1"/>
</dbReference>
<dbReference type="AlphaFoldDB" id="A0A7R6PW73"/>
<dbReference type="PANTHER" id="PTHR33495">
    <property type="entry name" value="ANTI-SIGMA FACTOR ANTAGONIST TM_1081-RELATED-RELATED"/>
    <property type="match status" value="1"/>
</dbReference>
<dbReference type="InterPro" id="IPR003658">
    <property type="entry name" value="Anti-sigma_ant"/>
</dbReference>
<dbReference type="RefSeq" id="WP_201328062.1">
    <property type="nucleotide sequence ID" value="NZ_AP017470.1"/>
</dbReference>
<dbReference type="CDD" id="cd07043">
    <property type="entry name" value="STAS_anti-anti-sigma_factors"/>
    <property type="match status" value="1"/>
</dbReference>
<reference evidence="4 5" key="1">
    <citation type="journal article" date="2012" name="Extremophiles">
        <title>Thermotomaculum hydrothermale gen. nov., sp. nov., a novel heterotrophic thermophile within the phylum Acidobacteria from a deep-sea hydrothermal vent chimney in the Southern Okinawa Trough.</title>
        <authorList>
            <person name="Izumi H."/>
            <person name="Nunoura T."/>
            <person name="Miyazaki M."/>
            <person name="Mino S."/>
            <person name="Toki T."/>
            <person name="Takai K."/>
            <person name="Sako Y."/>
            <person name="Sawabe T."/>
            <person name="Nakagawa S."/>
        </authorList>
    </citation>
    <scope>NUCLEOTIDE SEQUENCE [LARGE SCALE GENOMIC DNA]</scope>
    <source>
        <strain evidence="4 5">AC55</strain>
    </source>
</reference>
<accession>A0A7R6PW73</accession>
<protein>
    <recommendedName>
        <fullName evidence="2">Anti-sigma factor antagonist</fullName>
    </recommendedName>
</protein>
<evidence type="ECO:0000313" key="5">
    <source>
        <dbReference type="Proteomes" id="UP000595564"/>
    </source>
</evidence>
<name>A0A7R6PW73_9BACT</name>
<dbReference type="PANTHER" id="PTHR33495:SF15">
    <property type="entry name" value="STAS DOMAIN-CONTAINING PROTEIN"/>
    <property type="match status" value="1"/>
</dbReference>
<dbReference type="KEGG" id="thyd:TTHT_0082"/>
<dbReference type="GO" id="GO:0043856">
    <property type="term" value="F:anti-sigma factor antagonist activity"/>
    <property type="evidence" value="ECO:0007669"/>
    <property type="project" value="InterPro"/>
</dbReference>
<evidence type="ECO:0000313" key="4">
    <source>
        <dbReference type="EMBL" id="BBB31730.1"/>
    </source>
</evidence>
<dbReference type="PROSITE" id="PS50801">
    <property type="entry name" value="STAS"/>
    <property type="match status" value="1"/>
</dbReference>
<dbReference type="InterPro" id="IPR036513">
    <property type="entry name" value="STAS_dom_sf"/>
</dbReference>
<dbReference type="SUPFAM" id="SSF52091">
    <property type="entry name" value="SpoIIaa-like"/>
    <property type="match status" value="1"/>
</dbReference>
<dbReference type="Proteomes" id="UP000595564">
    <property type="component" value="Chromosome"/>
</dbReference>
<dbReference type="EMBL" id="AP017470">
    <property type="protein sequence ID" value="BBB31730.1"/>
    <property type="molecule type" value="Genomic_DNA"/>
</dbReference>
<gene>
    <name evidence="4" type="ORF">TTHT_0082</name>
</gene>
<evidence type="ECO:0000256" key="2">
    <source>
        <dbReference type="RuleBase" id="RU003749"/>
    </source>
</evidence>
<sequence>MIHMEKSQDGHKITITLQGKVTFENTGEIREKMKEILREEGIKELILNMGEVSFIDSSGLGLLVSIKNTMIRKDGTFSMINLTDTVKKIMKQTGLDKYFGIN</sequence>
<dbReference type="NCBIfam" id="TIGR00377">
    <property type="entry name" value="ant_ant_sig"/>
    <property type="match status" value="1"/>
</dbReference>
<comment type="similarity">
    <text evidence="1 2">Belongs to the anti-sigma-factor antagonist family.</text>
</comment>
<dbReference type="Pfam" id="PF01740">
    <property type="entry name" value="STAS"/>
    <property type="match status" value="1"/>
</dbReference>
<organism evidence="4 5">
    <name type="scientific">Thermotomaculum hydrothermale</name>
    <dbReference type="NCBI Taxonomy" id="981385"/>
    <lineage>
        <taxon>Bacteria</taxon>
        <taxon>Pseudomonadati</taxon>
        <taxon>Acidobacteriota</taxon>
        <taxon>Holophagae</taxon>
        <taxon>Thermotomaculales</taxon>
        <taxon>Thermotomaculaceae</taxon>
        <taxon>Thermotomaculum</taxon>
    </lineage>
</organism>